<evidence type="ECO:0000313" key="3">
    <source>
        <dbReference type="Proteomes" id="UP001601059"/>
    </source>
</evidence>
<dbReference type="Gene3D" id="3.40.630.30">
    <property type="match status" value="2"/>
</dbReference>
<sequence>MLTFKKMSKSDTEMVAEFISTLNKLDTHHIGYCGTDAKEIENTLREDITDVPYWESFLIALDHDSFIGVLGFDADIENGSAEIWGPFVKEDYWTIVPEMWREMQSFLPSGIEKLYMFPNKNNISSLEFAKQEGFQIHSEQTILEFEKVDFHHNKKPLEEITEAHYSEFVSLHDHTFPSTYYNGDQIIARLNNHRKVFITKESDVLTGYIYVEAEPEFGEANIEFFAVHEQYRGKGIGGQLLHCALQWIFSFTSINTVTLCVNASNVLAITLYKRVGFTHVHDLVFLTKEMKSGR</sequence>
<dbReference type="EMBL" id="JBIACK010000001">
    <property type="protein sequence ID" value="MFE8699669.1"/>
    <property type="molecule type" value="Genomic_DNA"/>
</dbReference>
<proteinExistence type="predicted"/>
<dbReference type="RefSeq" id="WP_389358058.1">
    <property type="nucleotide sequence ID" value="NZ_JBIACK010000001.1"/>
</dbReference>
<dbReference type="PANTHER" id="PTHR43415">
    <property type="entry name" value="SPERMIDINE N(1)-ACETYLTRANSFERASE"/>
    <property type="match status" value="1"/>
</dbReference>
<keyword evidence="3" id="KW-1185">Reference proteome</keyword>
<keyword evidence="2" id="KW-0012">Acyltransferase</keyword>
<dbReference type="Proteomes" id="UP001601059">
    <property type="component" value="Unassembled WGS sequence"/>
</dbReference>
<protein>
    <submittedName>
        <fullName evidence="2">GNAT family N-acetyltransferase</fullName>
        <ecNumber evidence="2">2.3.1.-</ecNumber>
    </submittedName>
</protein>
<keyword evidence="2" id="KW-0808">Transferase</keyword>
<evidence type="ECO:0000259" key="1">
    <source>
        <dbReference type="PROSITE" id="PS51186"/>
    </source>
</evidence>
<accession>A0ABW6K7F9</accession>
<dbReference type="CDD" id="cd04301">
    <property type="entry name" value="NAT_SF"/>
    <property type="match status" value="1"/>
</dbReference>
<dbReference type="InterPro" id="IPR000182">
    <property type="entry name" value="GNAT_dom"/>
</dbReference>
<dbReference type="EC" id="2.3.1.-" evidence="2"/>
<name>A0ABW6K7F9_9BACI</name>
<dbReference type="PROSITE" id="PS51186">
    <property type="entry name" value="GNAT"/>
    <property type="match status" value="1"/>
</dbReference>
<dbReference type="SUPFAM" id="SSF55729">
    <property type="entry name" value="Acyl-CoA N-acyltransferases (Nat)"/>
    <property type="match status" value="2"/>
</dbReference>
<organism evidence="2 3">
    <name type="scientific">Cytobacillus spartinae</name>
    <dbReference type="NCBI Taxonomy" id="3299023"/>
    <lineage>
        <taxon>Bacteria</taxon>
        <taxon>Bacillati</taxon>
        <taxon>Bacillota</taxon>
        <taxon>Bacilli</taxon>
        <taxon>Bacillales</taxon>
        <taxon>Bacillaceae</taxon>
        <taxon>Cytobacillus</taxon>
    </lineage>
</organism>
<gene>
    <name evidence="2" type="ORF">ACFYKX_03415</name>
</gene>
<dbReference type="GO" id="GO:0016746">
    <property type="term" value="F:acyltransferase activity"/>
    <property type="evidence" value="ECO:0007669"/>
    <property type="project" value="UniProtKB-KW"/>
</dbReference>
<dbReference type="PANTHER" id="PTHR43415:SF6">
    <property type="entry name" value="SPERMIDINE N(1)-ACETYLTRANSFERASE"/>
    <property type="match status" value="1"/>
</dbReference>
<reference evidence="2 3" key="1">
    <citation type="submission" date="2024-08" db="EMBL/GenBank/DDBJ databases">
        <title>Two novel Cytobacillus novel species.</title>
        <authorList>
            <person name="Liu G."/>
        </authorList>
    </citation>
    <scope>NUCLEOTIDE SEQUENCE [LARGE SCALE GENOMIC DNA]</scope>
    <source>
        <strain evidence="2 3">FJAT-54145</strain>
    </source>
</reference>
<dbReference type="InterPro" id="IPR016181">
    <property type="entry name" value="Acyl_CoA_acyltransferase"/>
</dbReference>
<evidence type="ECO:0000313" key="2">
    <source>
        <dbReference type="EMBL" id="MFE8699669.1"/>
    </source>
</evidence>
<feature type="domain" description="N-acetyltransferase" evidence="1">
    <location>
        <begin position="155"/>
        <end position="294"/>
    </location>
</feature>
<comment type="caution">
    <text evidence="2">The sequence shown here is derived from an EMBL/GenBank/DDBJ whole genome shotgun (WGS) entry which is preliminary data.</text>
</comment>
<dbReference type="Pfam" id="PF00583">
    <property type="entry name" value="Acetyltransf_1"/>
    <property type="match status" value="1"/>
</dbReference>